<dbReference type="Proteomes" id="UP001595758">
    <property type="component" value="Unassembled WGS sequence"/>
</dbReference>
<keyword evidence="6" id="KW-1003">Cell membrane</keyword>
<evidence type="ECO:0000256" key="6">
    <source>
        <dbReference type="RuleBase" id="RU363076"/>
    </source>
</evidence>
<evidence type="ECO:0000256" key="2">
    <source>
        <dbReference type="ARBA" id="ARBA00007165"/>
    </source>
</evidence>
<dbReference type="PANTHER" id="PTHR23427">
    <property type="entry name" value="SURFEIT LOCUS PROTEIN"/>
    <property type="match status" value="1"/>
</dbReference>
<dbReference type="CDD" id="cd06662">
    <property type="entry name" value="SURF1"/>
    <property type="match status" value="1"/>
</dbReference>
<dbReference type="EMBL" id="JBHSAB010000022">
    <property type="protein sequence ID" value="MFC3909227.1"/>
    <property type="molecule type" value="Genomic_DNA"/>
</dbReference>
<dbReference type="Pfam" id="PF02104">
    <property type="entry name" value="SURF1"/>
    <property type="match status" value="1"/>
</dbReference>
<name>A0ABV8CG82_9GAMM</name>
<evidence type="ECO:0000313" key="8">
    <source>
        <dbReference type="Proteomes" id="UP001595758"/>
    </source>
</evidence>
<proteinExistence type="inferred from homology"/>
<evidence type="ECO:0000256" key="1">
    <source>
        <dbReference type="ARBA" id="ARBA00004370"/>
    </source>
</evidence>
<dbReference type="RefSeq" id="WP_382343244.1">
    <property type="nucleotide sequence ID" value="NZ_JBHSAB010000022.1"/>
</dbReference>
<evidence type="ECO:0000256" key="4">
    <source>
        <dbReference type="ARBA" id="ARBA00022989"/>
    </source>
</evidence>
<keyword evidence="3 6" id="KW-0812">Transmembrane</keyword>
<evidence type="ECO:0000256" key="3">
    <source>
        <dbReference type="ARBA" id="ARBA00022692"/>
    </source>
</evidence>
<keyword evidence="5 6" id="KW-0472">Membrane</keyword>
<evidence type="ECO:0000313" key="7">
    <source>
        <dbReference type="EMBL" id="MFC3909227.1"/>
    </source>
</evidence>
<keyword evidence="4 6" id="KW-1133">Transmembrane helix</keyword>
<comment type="subcellular location">
    <subcellularLocation>
        <location evidence="6">Cell membrane</location>
        <topology evidence="6">Multi-pass membrane protein</topology>
    </subcellularLocation>
    <subcellularLocation>
        <location evidence="1">Membrane</location>
    </subcellularLocation>
</comment>
<keyword evidence="8" id="KW-1185">Reference proteome</keyword>
<comment type="caution">
    <text evidence="7">The sequence shown here is derived from an EMBL/GenBank/DDBJ whole genome shotgun (WGS) entry which is preliminary data.</text>
</comment>
<dbReference type="InterPro" id="IPR002994">
    <property type="entry name" value="Surf1/Shy1"/>
</dbReference>
<evidence type="ECO:0000256" key="5">
    <source>
        <dbReference type="ARBA" id="ARBA00023136"/>
    </source>
</evidence>
<sequence>MPSLTCFQRRFTLSWQKLLLALLAMGILSGLGQWQLKRAEQKKQMLVAAAQASADKDRAWRSHMALPKQYQSIRVQGVYLDTLILLDNQHYQHQFGYDVITPLLLDNDKIILVDRGWVPGSRTRAELPVVDTPVQKVTVKGYAYFPSDKNWVLGQVIEEKSENTFVVEQMDTLLMSKFLHKSVYPFIIRLNKDEANGYIRDWPIVAMPPERHYAYAMQWFAMALVVLVIFIGLSFKKADEENKS</sequence>
<accession>A0ABV8CG82</accession>
<gene>
    <name evidence="7" type="ORF">ACFORL_09100</name>
</gene>
<dbReference type="InterPro" id="IPR045214">
    <property type="entry name" value="Surf1/Surf4"/>
</dbReference>
<comment type="caution">
    <text evidence="6">Lacks conserved residue(s) required for the propagation of feature annotation.</text>
</comment>
<dbReference type="PROSITE" id="PS50895">
    <property type="entry name" value="SURF1"/>
    <property type="match status" value="1"/>
</dbReference>
<protein>
    <recommendedName>
        <fullName evidence="6">SURF1-like protein</fullName>
    </recommendedName>
</protein>
<organism evidence="7 8">
    <name type="scientific">Legionella dresdenensis</name>
    <dbReference type="NCBI Taxonomy" id="450200"/>
    <lineage>
        <taxon>Bacteria</taxon>
        <taxon>Pseudomonadati</taxon>
        <taxon>Pseudomonadota</taxon>
        <taxon>Gammaproteobacteria</taxon>
        <taxon>Legionellales</taxon>
        <taxon>Legionellaceae</taxon>
        <taxon>Legionella</taxon>
    </lineage>
</organism>
<feature type="transmembrane region" description="Helical" evidence="6">
    <location>
        <begin position="213"/>
        <end position="235"/>
    </location>
</feature>
<reference evidence="8" key="1">
    <citation type="journal article" date="2019" name="Int. J. Syst. Evol. Microbiol.">
        <title>The Global Catalogue of Microorganisms (GCM) 10K type strain sequencing project: providing services to taxonomists for standard genome sequencing and annotation.</title>
        <authorList>
            <consortium name="The Broad Institute Genomics Platform"/>
            <consortium name="The Broad Institute Genome Sequencing Center for Infectious Disease"/>
            <person name="Wu L."/>
            <person name="Ma J."/>
        </authorList>
    </citation>
    <scope>NUCLEOTIDE SEQUENCE [LARGE SCALE GENOMIC DNA]</scope>
    <source>
        <strain evidence="8">CCUG 59858</strain>
    </source>
</reference>
<dbReference type="PANTHER" id="PTHR23427:SF2">
    <property type="entry name" value="SURFEIT LOCUS PROTEIN 1"/>
    <property type="match status" value="1"/>
</dbReference>
<comment type="similarity">
    <text evidence="2 6">Belongs to the SURF1 family.</text>
</comment>